<dbReference type="InterPro" id="IPR002477">
    <property type="entry name" value="Peptidoglycan-bd-like"/>
</dbReference>
<dbReference type="InterPro" id="IPR036034">
    <property type="entry name" value="PDZ_sf"/>
</dbReference>
<evidence type="ECO:0000256" key="3">
    <source>
        <dbReference type="ARBA" id="ARBA00022801"/>
    </source>
</evidence>
<dbReference type="InterPro" id="IPR029045">
    <property type="entry name" value="ClpP/crotonase-like_dom_sf"/>
</dbReference>
<evidence type="ECO:0000313" key="8">
    <source>
        <dbReference type="Proteomes" id="UP001596250"/>
    </source>
</evidence>
<dbReference type="CDD" id="cd07560">
    <property type="entry name" value="Peptidase_S41_CPP"/>
    <property type="match status" value="1"/>
</dbReference>
<proteinExistence type="inferred from homology"/>
<dbReference type="InterPro" id="IPR001478">
    <property type="entry name" value="PDZ"/>
</dbReference>
<dbReference type="Gene3D" id="3.30.750.44">
    <property type="match status" value="1"/>
</dbReference>
<dbReference type="Gene3D" id="2.30.42.10">
    <property type="match status" value="1"/>
</dbReference>
<evidence type="ECO:0000259" key="6">
    <source>
        <dbReference type="PROSITE" id="PS50106"/>
    </source>
</evidence>
<dbReference type="PROSITE" id="PS50106">
    <property type="entry name" value="PDZ"/>
    <property type="match status" value="1"/>
</dbReference>
<keyword evidence="3 5" id="KW-0378">Hydrolase</keyword>
<name>A0ABW1IT71_9BACL</name>
<dbReference type="PANTHER" id="PTHR32060">
    <property type="entry name" value="TAIL-SPECIFIC PROTEASE"/>
    <property type="match status" value="1"/>
</dbReference>
<dbReference type="Proteomes" id="UP001596250">
    <property type="component" value="Unassembled WGS sequence"/>
</dbReference>
<dbReference type="Gene3D" id="1.10.101.10">
    <property type="entry name" value="PGBD-like superfamily/PGBD"/>
    <property type="match status" value="1"/>
</dbReference>
<dbReference type="PANTHER" id="PTHR32060:SF30">
    <property type="entry name" value="CARBOXY-TERMINAL PROCESSING PROTEASE CTPA"/>
    <property type="match status" value="1"/>
</dbReference>
<evidence type="ECO:0000256" key="4">
    <source>
        <dbReference type="ARBA" id="ARBA00022825"/>
    </source>
</evidence>
<dbReference type="CDD" id="cd06782">
    <property type="entry name" value="cpPDZ_CPP-like"/>
    <property type="match status" value="1"/>
</dbReference>
<organism evidence="7 8">
    <name type="scientific">Marinicrinis lubricantis</name>
    <dbReference type="NCBI Taxonomy" id="2086470"/>
    <lineage>
        <taxon>Bacteria</taxon>
        <taxon>Bacillati</taxon>
        <taxon>Bacillota</taxon>
        <taxon>Bacilli</taxon>
        <taxon>Bacillales</taxon>
        <taxon>Paenibacillaceae</taxon>
    </lineage>
</organism>
<dbReference type="SMART" id="SM00245">
    <property type="entry name" value="TSPc"/>
    <property type="match status" value="1"/>
</dbReference>
<dbReference type="SUPFAM" id="SSF47090">
    <property type="entry name" value="PGBD-like"/>
    <property type="match status" value="1"/>
</dbReference>
<dbReference type="NCBIfam" id="TIGR00225">
    <property type="entry name" value="prc"/>
    <property type="match status" value="1"/>
</dbReference>
<dbReference type="Pfam" id="PF01471">
    <property type="entry name" value="PG_binding_1"/>
    <property type="match status" value="1"/>
</dbReference>
<dbReference type="Pfam" id="PF17820">
    <property type="entry name" value="PDZ_6"/>
    <property type="match status" value="1"/>
</dbReference>
<evidence type="ECO:0000256" key="2">
    <source>
        <dbReference type="ARBA" id="ARBA00022670"/>
    </source>
</evidence>
<dbReference type="EMBL" id="JBHSQV010000178">
    <property type="protein sequence ID" value="MFC5988253.1"/>
    <property type="molecule type" value="Genomic_DNA"/>
</dbReference>
<dbReference type="Pfam" id="PF22694">
    <property type="entry name" value="CtpB_N-like"/>
    <property type="match status" value="1"/>
</dbReference>
<feature type="domain" description="PDZ" evidence="6">
    <location>
        <begin position="119"/>
        <end position="183"/>
    </location>
</feature>
<protein>
    <submittedName>
        <fullName evidence="7">S41 family peptidase</fullName>
    </submittedName>
</protein>
<evidence type="ECO:0000256" key="5">
    <source>
        <dbReference type="RuleBase" id="RU004404"/>
    </source>
</evidence>
<dbReference type="SUPFAM" id="SSF52096">
    <property type="entry name" value="ClpP/crotonase"/>
    <property type="match status" value="1"/>
</dbReference>
<dbReference type="InterPro" id="IPR004447">
    <property type="entry name" value="Peptidase_S41A"/>
</dbReference>
<reference evidence="8" key="1">
    <citation type="journal article" date="2019" name="Int. J. Syst. Evol. Microbiol.">
        <title>The Global Catalogue of Microorganisms (GCM) 10K type strain sequencing project: providing services to taxonomists for standard genome sequencing and annotation.</title>
        <authorList>
            <consortium name="The Broad Institute Genomics Platform"/>
            <consortium name="The Broad Institute Genome Sequencing Center for Infectious Disease"/>
            <person name="Wu L."/>
            <person name="Ma J."/>
        </authorList>
    </citation>
    <scope>NUCLEOTIDE SEQUENCE [LARGE SCALE GENOMIC DNA]</scope>
    <source>
        <strain evidence="8">CCM 8749</strain>
    </source>
</reference>
<accession>A0ABW1IT71</accession>
<sequence length="495" mass="53724">MKWNGRTLAVLVVVAMLAGSMLTLLVPNVMDAWESSVLGSGNDSAADAGNEDDAVWKQNGMTEQQIQKIATTYRLIQDKFYQKTDGEEIIDGAIDGMLQSLDDPYSVYMDAEQAKQFNESVIESQFSGVGAEVTLEQGKVTIVAPIKDSPADKAGLLPKDVILSVNGESLEGLTLNEAVAKIRGPKGTEAKLEVIRQGKSEPMEFVIVRDDIDVETVHSEMLEGNIGYMDITQFAMNTADSFHEQLEALEKQDMKGLVVDLRNNPGGILPIVIDLVEPFIPEGKIIVQVEDGNGVRQKEVSEAKGKSYPIVVLVNEGSASASEIMAAAMQESAGITVIGQPTFGKGLVQSTFDSGGEDGSNLKITIAKWLTPEGNNVNKKGVQPDIVVDLPEYALATVLPKDTTMQRDDNSSDIRSLQLMLEGLGFKPDRHDGYFSEQTELAVKAFQKVHNISMTGIVDEATATAIEEAFVSKLRDKKSDVQLQRALTELTKLIE</sequence>
<dbReference type="InterPro" id="IPR005151">
    <property type="entry name" value="Tail-specific_protease"/>
</dbReference>
<evidence type="ECO:0000313" key="7">
    <source>
        <dbReference type="EMBL" id="MFC5988253.1"/>
    </source>
</evidence>
<evidence type="ECO:0000256" key="1">
    <source>
        <dbReference type="ARBA" id="ARBA00009179"/>
    </source>
</evidence>
<dbReference type="InterPro" id="IPR036365">
    <property type="entry name" value="PGBD-like_sf"/>
</dbReference>
<gene>
    <name evidence="7" type="ORF">ACFPXP_17765</name>
</gene>
<dbReference type="RefSeq" id="WP_379895711.1">
    <property type="nucleotide sequence ID" value="NZ_CBCSCT010000017.1"/>
</dbReference>
<dbReference type="Pfam" id="PF03572">
    <property type="entry name" value="Peptidase_S41"/>
    <property type="match status" value="1"/>
</dbReference>
<dbReference type="SUPFAM" id="SSF50156">
    <property type="entry name" value="PDZ domain-like"/>
    <property type="match status" value="1"/>
</dbReference>
<dbReference type="Gene3D" id="3.90.226.10">
    <property type="entry name" value="2-enoyl-CoA Hydratase, Chain A, domain 1"/>
    <property type="match status" value="1"/>
</dbReference>
<dbReference type="InterPro" id="IPR055210">
    <property type="entry name" value="CtpA/B_N"/>
</dbReference>
<dbReference type="InterPro" id="IPR036366">
    <property type="entry name" value="PGBDSf"/>
</dbReference>
<keyword evidence="4 5" id="KW-0720">Serine protease</keyword>
<dbReference type="InterPro" id="IPR041489">
    <property type="entry name" value="PDZ_6"/>
</dbReference>
<comment type="similarity">
    <text evidence="1 5">Belongs to the peptidase S41A family.</text>
</comment>
<keyword evidence="2 5" id="KW-0645">Protease</keyword>
<dbReference type="SMART" id="SM00228">
    <property type="entry name" value="PDZ"/>
    <property type="match status" value="1"/>
</dbReference>
<keyword evidence="8" id="KW-1185">Reference proteome</keyword>
<comment type="caution">
    <text evidence="7">The sequence shown here is derived from an EMBL/GenBank/DDBJ whole genome shotgun (WGS) entry which is preliminary data.</text>
</comment>